<dbReference type="SUPFAM" id="SSF53335">
    <property type="entry name" value="S-adenosyl-L-methionine-dependent methyltransferases"/>
    <property type="match status" value="1"/>
</dbReference>
<evidence type="ECO:0008006" key="4">
    <source>
        <dbReference type="Google" id="ProtNLM"/>
    </source>
</evidence>
<protein>
    <recommendedName>
        <fullName evidence="4">rRNA adenine N(6)-methyltransferase</fullName>
    </recommendedName>
</protein>
<reference evidence="2 3" key="1">
    <citation type="journal article" date="2016" name="Sci. Rep.">
        <title>Penicillium arizonense, a new, genome sequenced fungal species, reveals a high chemical diversity in secreted metabolites.</title>
        <authorList>
            <person name="Grijseels S."/>
            <person name="Nielsen J.C."/>
            <person name="Randelovic M."/>
            <person name="Nielsen J."/>
            <person name="Nielsen K.F."/>
            <person name="Workman M."/>
            <person name="Frisvad J.C."/>
        </authorList>
    </citation>
    <scope>NUCLEOTIDE SEQUENCE [LARGE SCALE GENOMIC DNA]</scope>
    <source>
        <strain evidence="2 3">CBS 141311</strain>
    </source>
</reference>
<accession>A0A1F5LMC9</accession>
<dbReference type="InterPro" id="IPR029063">
    <property type="entry name" value="SAM-dependent_MTases_sf"/>
</dbReference>
<dbReference type="EMBL" id="LXJU01000006">
    <property type="protein sequence ID" value="OGE54079.1"/>
    <property type="molecule type" value="Genomic_DNA"/>
</dbReference>
<dbReference type="Proteomes" id="UP000177622">
    <property type="component" value="Unassembled WGS sequence"/>
</dbReference>
<comment type="caution">
    <text evidence="2">The sequence shown here is derived from an EMBL/GenBank/DDBJ whole genome shotgun (WGS) entry which is preliminary data.</text>
</comment>
<keyword evidence="3" id="KW-1185">Reference proteome</keyword>
<dbReference type="Gene3D" id="3.40.50.150">
    <property type="entry name" value="Vaccinia Virus protein VP39"/>
    <property type="match status" value="1"/>
</dbReference>
<dbReference type="GeneID" id="34574863"/>
<evidence type="ECO:0000313" key="2">
    <source>
        <dbReference type="EMBL" id="OGE54079.1"/>
    </source>
</evidence>
<sequence length="638" mass="72644">MDNRIYRTLHPVLASRNRWKTNPAHPLTQRIRDLTQKKKAQRRVILRSEIVNESLCDQIVQRVAPYLRQTTPVDILDLWPGSGLWSSKINDFLRPRRHVLVEPDLDIWGEFLHPLTESKPCYKLLPMDIYPSAGLHKTKIDWGAVIKENFPEQSLPSQSSAGLPRNDTLLVLANPPQASSGKDHMTPGRWWIKFLETCLQKHDLHSYGSVRIIAQLPHTEITTVLPRAIAERKRSGLLTETLALHCVELARPEMPEPQYTWRDYNETVKNRERVSERAAAQGIVTPPDRQLPPLEYVPPTPERALGRASRRKDTQPYIHRRLLESHKPLLDDIAKGDLILGERPDKKKANPAKIKARNAAITTLDRENTSAYYRLKFANRQLEIDELTRKFARAAADVNETPERLKGLEGDIVSLQSIQNAEISEIHFVKKRYYDRVMDDARNVALSNNFDNSVLLWERRPFEPLFIPPSNVYPHDYPRGVVYFEAQPNPPVVQKISEMPNVDTTEFLSRFQALSAPFHPSVSMSVSELLSILLPGRSINEIVQAIPSLTAFADRRLKPGCGPMALPDPSADPAFSYQANLDYDLSGVRVRSLSTTTLFEIMVEFEKSSPRTSTLQFNRMLGGTLTSFQSGIENIQLH</sequence>
<evidence type="ECO:0000313" key="3">
    <source>
        <dbReference type="Proteomes" id="UP000177622"/>
    </source>
</evidence>
<gene>
    <name evidence="2" type="ORF">PENARI_c006G00823</name>
</gene>
<dbReference type="RefSeq" id="XP_022489516.1">
    <property type="nucleotide sequence ID" value="XM_022630129.1"/>
</dbReference>
<feature type="region of interest" description="Disordered" evidence="1">
    <location>
        <begin position="285"/>
        <end position="312"/>
    </location>
</feature>
<dbReference type="AlphaFoldDB" id="A0A1F5LMC9"/>
<name>A0A1F5LMC9_PENAI</name>
<dbReference type="OrthoDB" id="16079at2759"/>
<proteinExistence type="predicted"/>
<organism evidence="2 3">
    <name type="scientific">Penicillium arizonense</name>
    <dbReference type="NCBI Taxonomy" id="1835702"/>
    <lineage>
        <taxon>Eukaryota</taxon>
        <taxon>Fungi</taxon>
        <taxon>Dikarya</taxon>
        <taxon>Ascomycota</taxon>
        <taxon>Pezizomycotina</taxon>
        <taxon>Eurotiomycetes</taxon>
        <taxon>Eurotiomycetidae</taxon>
        <taxon>Eurotiales</taxon>
        <taxon>Aspergillaceae</taxon>
        <taxon>Penicillium</taxon>
    </lineage>
</organism>
<evidence type="ECO:0000256" key="1">
    <source>
        <dbReference type="SAM" id="MobiDB-lite"/>
    </source>
</evidence>